<name>A0A0E9RQV5_ANGAN</name>
<proteinExistence type="predicted"/>
<dbReference type="AlphaFoldDB" id="A0A0E9RQV5"/>
<protein>
    <submittedName>
        <fullName evidence="1">Uncharacterized protein</fullName>
    </submittedName>
</protein>
<evidence type="ECO:0000313" key="1">
    <source>
        <dbReference type="EMBL" id="JAH31509.1"/>
    </source>
</evidence>
<accession>A0A0E9RQV5</accession>
<dbReference type="EMBL" id="GBXM01077068">
    <property type="protein sequence ID" value="JAH31509.1"/>
    <property type="molecule type" value="Transcribed_RNA"/>
</dbReference>
<reference evidence="1" key="2">
    <citation type="journal article" date="2015" name="Fish Shellfish Immunol.">
        <title>Early steps in the European eel (Anguilla anguilla)-Vibrio vulnificus interaction in the gills: Role of the RtxA13 toxin.</title>
        <authorList>
            <person name="Callol A."/>
            <person name="Pajuelo D."/>
            <person name="Ebbesson L."/>
            <person name="Teles M."/>
            <person name="MacKenzie S."/>
            <person name="Amaro C."/>
        </authorList>
    </citation>
    <scope>NUCLEOTIDE SEQUENCE</scope>
</reference>
<organism evidence="1">
    <name type="scientific">Anguilla anguilla</name>
    <name type="common">European freshwater eel</name>
    <name type="synonym">Muraena anguilla</name>
    <dbReference type="NCBI Taxonomy" id="7936"/>
    <lineage>
        <taxon>Eukaryota</taxon>
        <taxon>Metazoa</taxon>
        <taxon>Chordata</taxon>
        <taxon>Craniata</taxon>
        <taxon>Vertebrata</taxon>
        <taxon>Euteleostomi</taxon>
        <taxon>Actinopterygii</taxon>
        <taxon>Neopterygii</taxon>
        <taxon>Teleostei</taxon>
        <taxon>Anguilliformes</taxon>
        <taxon>Anguillidae</taxon>
        <taxon>Anguilla</taxon>
    </lineage>
</organism>
<sequence length="36" mass="4476">MKFHWSSMSLKIKNRIYACQQMYIFISYFTFFSRTA</sequence>
<reference evidence="1" key="1">
    <citation type="submission" date="2014-11" db="EMBL/GenBank/DDBJ databases">
        <authorList>
            <person name="Amaro Gonzalez C."/>
        </authorList>
    </citation>
    <scope>NUCLEOTIDE SEQUENCE</scope>
</reference>